<dbReference type="GO" id="GO:0042597">
    <property type="term" value="C:periplasmic space"/>
    <property type="evidence" value="ECO:0007669"/>
    <property type="project" value="UniProtKB-ARBA"/>
</dbReference>
<gene>
    <name evidence="6" type="ORF">F1C12_10970</name>
</gene>
<evidence type="ECO:0000256" key="2">
    <source>
        <dbReference type="ARBA" id="ARBA00022448"/>
    </source>
</evidence>
<organism evidence="6 7">
    <name type="scientific">Leifsonia shinshuensis</name>
    <dbReference type="NCBI Taxonomy" id="150026"/>
    <lineage>
        <taxon>Bacteria</taxon>
        <taxon>Bacillati</taxon>
        <taxon>Actinomycetota</taxon>
        <taxon>Actinomycetes</taxon>
        <taxon>Micrococcales</taxon>
        <taxon>Microbacteriaceae</taxon>
        <taxon>Leifsonia</taxon>
    </lineage>
</organism>
<dbReference type="InterPro" id="IPR000914">
    <property type="entry name" value="SBP_5_dom"/>
</dbReference>
<dbReference type="GO" id="GO:0015833">
    <property type="term" value="P:peptide transport"/>
    <property type="evidence" value="ECO:0007669"/>
    <property type="project" value="TreeGrafter"/>
</dbReference>
<dbReference type="SUPFAM" id="SSF53850">
    <property type="entry name" value="Periplasmic binding protein-like II"/>
    <property type="match status" value="1"/>
</dbReference>
<dbReference type="Gene3D" id="3.90.76.10">
    <property type="entry name" value="Dipeptide-binding Protein, Domain 1"/>
    <property type="match status" value="1"/>
</dbReference>
<evidence type="ECO:0000313" key="7">
    <source>
        <dbReference type="Proteomes" id="UP000515511"/>
    </source>
</evidence>
<reference evidence="7" key="1">
    <citation type="submission" date="2019-09" db="EMBL/GenBank/DDBJ databases">
        <title>Antimicrobial potential of Antarctic Bacteria.</title>
        <authorList>
            <person name="Benaud N."/>
            <person name="Edwards R.J."/>
            <person name="Ferrari B.C."/>
        </authorList>
    </citation>
    <scope>NUCLEOTIDE SEQUENCE [LARGE SCALE GENOMIC DNA]</scope>
    <source>
        <strain evidence="7">INR9</strain>
    </source>
</reference>
<evidence type="ECO:0000259" key="5">
    <source>
        <dbReference type="Pfam" id="PF00496"/>
    </source>
</evidence>
<feature type="signal peptide" evidence="4">
    <location>
        <begin position="1"/>
        <end position="24"/>
    </location>
</feature>
<evidence type="ECO:0000256" key="3">
    <source>
        <dbReference type="ARBA" id="ARBA00022729"/>
    </source>
</evidence>
<dbReference type="Gene3D" id="3.40.190.10">
    <property type="entry name" value="Periplasmic binding protein-like II"/>
    <property type="match status" value="1"/>
</dbReference>
<feature type="domain" description="Solute-binding protein family 5" evidence="5">
    <location>
        <begin position="92"/>
        <end position="442"/>
    </location>
</feature>
<dbReference type="PROSITE" id="PS51257">
    <property type="entry name" value="PROKAR_LIPOPROTEIN"/>
    <property type="match status" value="1"/>
</dbReference>
<dbReference type="PANTHER" id="PTHR30290">
    <property type="entry name" value="PERIPLASMIC BINDING COMPONENT OF ABC TRANSPORTER"/>
    <property type="match status" value="1"/>
</dbReference>
<dbReference type="KEGG" id="lse:F1C12_10970"/>
<dbReference type="Pfam" id="PF00496">
    <property type="entry name" value="SBP_bac_5"/>
    <property type="match status" value="1"/>
</dbReference>
<dbReference type="GO" id="GO:1904680">
    <property type="term" value="F:peptide transmembrane transporter activity"/>
    <property type="evidence" value="ECO:0007669"/>
    <property type="project" value="TreeGrafter"/>
</dbReference>
<evidence type="ECO:0000256" key="4">
    <source>
        <dbReference type="SAM" id="SignalP"/>
    </source>
</evidence>
<proteinExistence type="inferred from homology"/>
<name>A0A7G6YAT2_9MICO</name>
<evidence type="ECO:0000313" key="6">
    <source>
        <dbReference type="EMBL" id="QNE35597.1"/>
    </source>
</evidence>
<feature type="chain" id="PRO_5039583530" evidence="4">
    <location>
        <begin position="25"/>
        <end position="558"/>
    </location>
</feature>
<dbReference type="RefSeq" id="WP_185275067.1">
    <property type="nucleotide sequence ID" value="NZ_CP043641.1"/>
</dbReference>
<dbReference type="EMBL" id="CP043641">
    <property type="protein sequence ID" value="QNE35597.1"/>
    <property type="molecule type" value="Genomic_DNA"/>
</dbReference>
<dbReference type="PANTHER" id="PTHR30290:SF9">
    <property type="entry name" value="OLIGOPEPTIDE-BINDING PROTEIN APPA"/>
    <property type="match status" value="1"/>
</dbReference>
<dbReference type="Gene3D" id="3.10.105.10">
    <property type="entry name" value="Dipeptide-binding Protein, Domain 3"/>
    <property type="match status" value="1"/>
</dbReference>
<keyword evidence="3 4" id="KW-0732">Signal</keyword>
<dbReference type="PIRSF" id="PIRSF002741">
    <property type="entry name" value="MppA"/>
    <property type="match status" value="1"/>
</dbReference>
<dbReference type="Proteomes" id="UP000515511">
    <property type="component" value="Chromosome"/>
</dbReference>
<keyword evidence="2" id="KW-0813">Transport</keyword>
<comment type="similarity">
    <text evidence="1">Belongs to the bacterial solute-binding protein 5 family.</text>
</comment>
<accession>A0A7G6YAT2</accession>
<dbReference type="CDD" id="cd08509">
    <property type="entry name" value="PBP2_TmCBP_oligosaccharides_like"/>
    <property type="match status" value="1"/>
</dbReference>
<sequence>MTVKSRMSRAAAVAVGVILASALAACTNTGSTPPSSDPQGPTTLRMAATASGPFTDQFNPFLQATQSASGYSMSAIYEPLMVVDYAKSTEAPWLAKKGTWNSDGTKLSIELRSGVKWSDGTAFSADDVAFTFGLIGQDKALNFYGLPIKSATATDPTTVEVDFTRPAFQTLWFLTAPVQKAQWSTVADPVTFANTSPIGTGPYALKTFTPQAITLQKNTHYWQKGSPKIPSVQYLSFDSESSMDAAVEGKQVDWITTASSDPAAITSTSPKTLDSYTVNTGVGIYLFPNNAAGPTADVAVRKAISQALNRSAIASASLGPGATPTKNQTGLDGSPNLIASKYKNLTFGKGSAAAAKSTLKAAGYKQGADGYFTSPQGAPLAITLTVPASAAYGDWTRTATLITSELKPAGIKVTPKTESVVAWRQDLASGNFQLTMRASGGTGSVYDGLTSLVIQPVAPVGGNAIRNWERYSNPAAGTLLQAMAASPTGSAGYTKALDGIEEILVDDVPVVPLGFGAVTGIRRIDSFTGWPSASDPYALPVGIKPSLVQILTRLSGKG</sequence>
<protein>
    <submittedName>
        <fullName evidence="6">ABC transporter substrate-binding protein</fullName>
    </submittedName>
</protein>
<evidence type="ECO:0000256" key="1">
    <source>
        <dbReference type="ARBA" id="ARBA00005695"/>
    </source>
</evidence>
<dbReference type="AlphaFoldDB" id="A0A7G6YAT2"/>
<dbReference type="GO" id="GO:0043190">
    <property type="term" value="C:ATP-binding cassette (ABC) transporter complex"/>
    <property type="evidence" value="ECO:0007669"/>
    <property type="project" value="InterPro"/>
</dbReference>
<dbReference type="InterPro" id="IPR030678">
    <property type="entry name" value="Peptide/Ni-bd"/>
</dbReference>
<dbReference type="InterPro" id="IPR039424">
    <property type="entry name" value="SBP_5"/>
</dbReference>